<dbReference type="InterPro" id="IPR011663">
    <property type="entry name" value="UTRA"/>
</dbReference>
<keyword evidence="6" id="KW-1185">Reference proteome</keyword>
<dbReference type="InterPro" id="IPR000524">
    <property type="entry name" value="Tscrpt_reg_HTH_GntR"/>
</dbReference>
<evidence type="ECO:0000313" key="5">
    <source>
        <dbReference type="EMBL" id="MBP2050451.1"/>
    </source>
</evidence>
<dbReference type="PROSITE" id="PS50949">
    <property type="entry name" value="HTH_GNTR"/>
    <property type="match status" value="1"/>
</dbReference>
<dbReference type="PANTHER" id="PTHR44846:SF17">
    <property type="entry name" value="GNTR-FAMILY TRANSCRIPTIONAL REGULATOR"/>
    <property type="match status" value="1"/>
</dbReference>
<gene>
    <name evidence="5" type="ORF">J2Z21_003390</name>
</gene>
<dbReference type="SMART" id="SM00866">
    <property type="entry name" value="UTRA"/>
    <property type="match status" value="1"/>
</dbReference>
<dbReference type="PRINTS" id="PR00035">
    <property type="entry name" value="HTHGNTR"/>
</dbReference>
<keyword evidence="1" id="KW-0805">Transcription regulation</keyword>
<evidence type="ECO:0000313" key="6">
    <source>
        <dbReference type="Proteomes" id="UP001519309"/>
    </source>
</evidence>
<name>A0ABS4LSS4_9ACTN</name>
<keyword evidence="3" id="KW-0804">Transcription</keyword>
<proteinExistence type="predicted"/>
<dbReference type="PANTHER" id="PTHR44846">
    <property type="entry name" value="MANNOSYL-D-GLYCERATE TRANSPORT/METABOLISM SYSTEM REPRESSOR MNGR-RELATED"/>
    <property type="match status" value="1"/>
</dbReference>
<dbReference type="Gene3D" id="3.40.1410.10">
    <property type="entry name" value="Chorismate lyase-like"/>
    <property type="match status" value="1"/>
</dbReference>
<dbReference type="EMBL" id="JAGGLP010000006">
    <property type="protein sequence ID" value="MBP2050451.1"/>
    <property type="molecule type" value="Genomic_DNA"/>
</dbReference>
<organism evidence="5 6">
    <name type="scientific">Streptomyces griseochromogenes</name>
    <dbReference type="NCBI Taxonomy" id="68214"/>
    <lineage>
        <taxon>Bacteria</taxon>
        <taxon>Bacillati</taxon>
        <taxon>Actinomycetota</taxon>
        <taxon>Actinomycetes</taxon>
        <taxon>Kitasatosporales</taxon>
        <taxon>Streptomycetaceae</taxon>
        <taxon>Streptomyces</taxon>
    </lineage>
</organism>
<evidence type="ECO:0000256" key="1">
    <source>
        <dbReference type="ARBA" id="ARBA00023015"/>
    </source>
</evidence>
<feature type="domain" description="HTH gntR-type" evidence="4">
    <location>
        <begin position="6"/>
        <end position="74"/>
    </location>
</feature>
<dbReference type="InterPro" id="IPR050679">
    <property type="entry name" value="Bact_HTH_transcr_reg"/>
</dbReference>
<protein>
    <submittedName>
        <fullName evidence="5">GntR family transcriptional regulator</fullName>
    </submittedName>
</protein>
<dbReference type="RefSeq" id="WP_099053210.1">
    <property type="nucleotide sequence ID" value="NZ_CP016279.1"/>
</dbReference>
<dbReference type="Gene3D" id="1.10.10.10">
    <property type="entry name" value="Winged helix-like DNA-binding domain superfamily/Winged helix DNA-binding domain"/>
    <property type="match status" value="1"/>
</dbReference>
<dbReference type="InterPro" id="IPR028978">
    <property type="entry name" value="Chorismate_lyase_/UTRA_dom_sf"/>
</dbReference>
<dbReference type="InterPro" id="IPR036388">
    <property type="entry name" value="WH-like_DNA-bd_sf"/>
</dbReference>
<evidence type="ECO:0000256" key="3">
    <source>
        <dbReference type="ARBA" id="ARBA00023163"/>
    </source>
</evidence>
<dbReference type="Pfam" id="PF07702">
    <property type="entry name" value="UTRA"/>
    <property type="match status" value="1"/>
</dbReference>
<dbReference type="CDD" id="cd07377">
    <property type="entry name" value="WHTH_GntR"/>
    <property type="match status" value="1"/>
</dbReference>
<sequence>MIRSVPSRHHDIADDLRQQITTGPIKPGERLPSEADLASRYKVSTVTLRSALALLQGEGLVEKIHGKGNFVRRPPRKIVYVGGWGTLDPWTAAEAALRVTVRAATVQADSHLATLLRVPAGSPLAEFFCVSHEEESPRGLARIYIPRDLVPAGVLDDEPSWQETALRFAVLGSPPAAVRETVCSRPPTPDEVAALRIGSSKAVLAITRVATDTTGRVVEAALLAFPGDRVDAVFTTHHVTAERQTQG</sequence>
<keyword evidence="2" id="KW-0238">DNA-binding</keyword>
<comment type="caution">
    <text evidence="5">The sequence shown here is derived from an EMBL/GenBank/DDBJ whole genome shotgun (WGS) entry which is preliminary data.</text>
</comment>
<evidence type="ECO:0000256" key="2">
    <source>
        <dbReference type="ARBA" id="ARBA00023125"/>
    </source>
</evidence>
<dbReference type="InterPro" id="IPR036390">
    <property type="entry name" value="WH_DNA-bd_sf"/>
</dbReference>
<accession>A0ABS4LSS4</accession>
<reference evidence="5 6" key="1">
    <citation type="submission" date="2021-03" db="EMBL/GenBank/DDBJ databases">
        <title>Genomic Encyclopedia of Type Strains, Phase IV (KMG-IV): sequencing the most valuable type-strain genomes for metagenomic binning, comparative biology and taxonomic classification.</title>
        <authorList>
            <person name="Goeker M."/>
        </authorList>
    </citation>
    <scope>NUCLEOTIDE SEQUENCE [LARGE SCALE GENOMIC DNA]</scope>
    <source>
        <strain evidence="5 6">DSM 40499</strain>
    </source>
</reference>
<dbReference type="Proteomes" id="UP001519309">
    <property type="component" value="Unassembled WGS sequence"/>
</dbReference>
<dbReference type="SUPFAM" id="SSF46785">
    <property type="entry name" value="Winged helix' DNA-binding domain"/>
    <property type="match status" value="1"/>
</dbReference>
<dbReference type="SUPFAM" id="SSF64288">
    <property type="entry name" value="Chorismate lyase-like"/>
    <property type="match status" value="1"/>
</dbReference>
<evidence type="ECO:0000259" key="4">
    <source>
        <dbReference type="PROSITE" id="PS50949"/>
    </source>
</evidence>
<dbReference type="SMART" id="SM00345">
    <property type="entry name" value="HTH_GNTR"/>
    <property type="match status" value="1"/>
</dbReference>
<dbReference type="Pfam" id="PF00392">
    <property type="entry name" value="GntR"/>
    <property type="match status" value="1"/>
</dbReference>